<dbReference type="AlphaFoldDB" id="A0AA36GQY3"/>
<reference evidence="1" key="1">
    <citation type="submission" date="2023-07" db="EMBL/GenBank/DDBJ databases">
        <authorList>
            <consortium name="CYATHOMIX"/>
        </authorList>
    </citation>
    <scope>NUCLEOTIDE SEQUENCE</scope>
    <source>
        <strain evidence="1">N/A</strain>
    </source>
</reference>
<name>A0AA36GQY3_CYLNA</name>
<dbReference type="InterPro" id="IPR057000">
    <property type="entry name" value="Smaco_capsid"/>
</dbReference>
<proteinExistence type="predicted"/>
<organism evidence="1 2">
    <name type="scientific">Cylicocyclus nassatus</name>
    <name type="common">Nematode worm</name>
    <dbReference type="NCBI Taxonomy" id="53992"/>
    <lineage>
        <taxon>Eukaryota</taxon>
        <taxon>Metazoa</taxon>
        <taxon>Ecdysozoa</taxon>
        <taxon>Nematoda</taxon>
        <taxon>Chromadorea</taxon>
        <taxon>Rhabditida</taxon>
        <taxon>Rhabditina</taxon>
        <taxon>Rhabditomorpha</taxon>
        <taxon>Strongyloidea</taxon>
        <taxon>Strongylidae</taxon>
        <taxon>Cylicocyclus</taxon>
    </lineage>
</organism>
<evidence type="ECO:0000313" key="1">
    <source>
        <dbReference type="EMBL" id="CAJ0596519.1"/>
    </source>
</evidence>
<protein>
    <submittedName>
        <fullName evidence="1">Uncharacterized protein</fullName>
    </submittedName>
</protein>
<sequence length="393" mass="43744">MVIEWSFLFLLVPPLVSVLLAICTLRKIRGGCTVSLPKDMMRSIKDMDLSSLVKEGVTILTAVLPLMVANSSKLKQILKTAIPLLSALLLLALEQDSQSQYFFDIATSAESMQIINVSAGGNEVIRRSGPCIYTSVDPLGLSYDDDDPLTVDPRDQLNPGLVRITNGEDLFTNVSDLTDEEQKGMYNAMMLDPRWFKWSLQSGMRRTAAPLYWQVGQLHQDVFPGATTNVPDLGTNGKTVPPGIDKEVHFEYASTVGQHNNFVHQTELGKSDPRGFFQIGHKGRMGYIPTDAYAQYADVEGIKDFPMINPVPEVQCFTIVLPKAEKTVYYYRAYVTETVFFTGLRTVGVSMGDFSIKRNYVGIDQFIRPRIVAAEPKWAEPVTEPKRNDGSDV</sequence>
<gene>
    <name evidence="1" type="ORF">CYNAS_LOCUS8502</name>
</gene>
<comment type="caution">
    <text evidence="1">The sequence shown here is derived from an EMBL/GenBank/DDBJ whole genome shotgun (WGS) entry which is preliminary data.</text>
</comment>
<accession>A0AA36GQY3</accession>
<evidence type="ECO:0000313" key="2">
    <source>
        <dbReference type="Proteomes" id="UP001176961"/>
    </source>
</evidence>
<dbReference type="EMBL" id="CATQJL010000192">
    <property type="protein sequence ID" value="CAJ0596519.1"/>
    <property type="molecule type" value="Genomic_DNA"/>
</dbReference>
<keyword evidence="2" id="KW-1185">Reference proteome</keyword>
<dbReference type="Pfam" id="PF23784">
    <property type="entry name" value="Smaco_capsid"/>
    <property type="match status" value="1"/>
</dbReference>
<dbReference type="Proteomes" id="UP001176961">
    <property type="component" value="Unassembled WGS sequence"/>
</dbReference>